<dbReference type="AlphaFoldDB" id="A0A5B6X1E6"/>
<dbReference type="SUPFAM" id="SSF56219">
    <property type="entry name" value="DNase I-like"/>
    <property type="match status" value="1"/>
</dbReference>
<keyword evidence="3" id="KW-0695">RNA-directed DNA polymerase</keyword>
<protein>
    <submittedName>
        <fullName evidence="3">Reverse transcriptase</fullName>
    </submittedName>
</protein>
<keyword evidence="2" id="KW-0732">Signal</keyword>
<reference evidence="4" key="1">
    <citation type="journal article" date="2019" name="Plant Biotechnol. J.">
        <title>Genome sequencing of the Australian wild diploid species Gossypium australe highlights disease resistance and delayed gland morphogenesis.</title>
        <authorList>
            <person name="Cai Y."/>
            <person name="Cai X."/>
            <person name="Wang Q."/>
            <person name="Wang P."/>
            <person name="Zhang Y."/>
            <person name="Cai C."/>
            <person name="Xu Y."/>
            <person name="Wang K."/>
            <person name="Zhou Z."/>
            <person name="Wang C."/>
            <person name="Geng S."/>
            <person name="Li B."/>
            <person name="Dong Q."/>
            <person name="Hou Y."/>
            <person name="Wang H."/>
            <person name="Ai P."/>
            <person name="Liu Z."/>
            <person name="Yi F."/>
            <person name="Sun M."/>
            <person name="An G."/>
            <person name="Cheng J."/>
            <person name="Zhang Y."/>
            <person name="Shi Q."/>
            <person name="Xie Y."/>
            <person name="Shi X."/>
            <person name="Chang Y."/>
            <person name="Huang F."/>
            <person name="Chen Y."/>
            <person name="Hong S."/>
            <person name="Mi L."/>
            <person name="Sun Q."/>
            <person name="Zhang L."/>
            <person name="Zhou B."/>
            <person name="Peng R."/>
            <person name="Zhang X."/>
            <person name="Liu F."/>
        </authorList>
    </citation>
    <scope>NUCLEOTIDE SEQUENCE [LARGE SCALE GENOMIC DNA]</scope>
    <source>
        <strain evidence="4">cv. PA1801</strain>
    </source>
</reference>
<dbReference type="GO" id="GO:0003964">
    <property type="term" value="F:RNA-directed DNA polymerase activity"/>
    <property type="evidence" value="ECO:0007669"/>
    <property type="project" value="UniProtKB-KW"/>
</dbReference>
<keyword evidence="3" id="KW-0548">Nucleotidyltransferase</keyword>
<sequence>MRLSSLLRWVLLVLASRVTVCRLKDDGMDGLCFLARMAAAPGFGGLDFGYLWLVVLLWSAGCGHRWMMRRGRNGEGEPSLEIGKGKAKVDEEASDSGSITDRRLQRVPKEGRSRVRSNKTKARSREVEHVRLKYNMDGCFVVEAEGRCGGLALLWKNEANITINNFSNHHINSLVSIDGMDCFRFIDWIVGGDSNAILNDAKNFGGRCKSRVVMEEFGKVLDELALIDIKPNKGWFTWSSIRDGSSFVKETLDRFVVLASGVEKMSFLSTYVVRRSCLDHDAILLDLIGLKLTNDFKDPRLFFKYEACCAKDKDAKNLVRKVYEGNSNSHFIKCFEKIRSILGSWQHSQFNRLRSRMHRLNERIDRLVDGPNVISNTEMLRTCPGIDGLSSLFFHENWDVVGKDVIRITFKIISKVLANRLKLVLHSCISHNQSAFVLGRMIHDNILIAHDLVLYLQSSKNVPNKGLVIQLNMSKAFDR</sequence>
<dbReference type="PANTHER" id="PTHR33710">
    <property type="entry name" value="BNAC02G09200D PROTEIN"/>
    <property type="match status" value="1"/>
</dbReference>
<dbReference type="PANTHER" id="PTHR33710:SF64">
    <property type="entry name" value="ENDONUCLEASE_EXONUCLEASE_PHOSPHATASE DOMAIN-CONTAINING PROTEIN"/>
    <property type="match status" value="1"/>
</dbReference>
<dbReference type="InterPro" id="IPR036691">
    <property type="entry name" value="Endo/exonu/phosph_ase_sf"/>
</dbReference>
<organism evidence="3 4">
    <name type="scientific">Gossypium australe</name>
    <dbReference type="NCBI Taxonomy" id="47621"/>
    <lineage>
        <taxon>Eukaryota</taxon>
        <taxon>Viridiplantae</taxon>
        <taxon>Streptophyta</taxon>
        <taxon>Embryophyta</taxon>
        <taxon>Tracheophyta</taxon>
        <taxon>Spermatophyta</taxon>
        <taxon>Magnoliopsida</taxon>
        <taxon>eudicotyledons</taxon>
        <taxon>Gunneridae</taxon>
        <taxon>Pentapetalae</taxon>
        <taxon>rosids</taxon>
        <taxon>malvids</taxon>
        <taxon>Malvales</taxon>
        <taxon>Malvaceae</taxon>
        <taxon>Malvoideae</taxon>
        <taxon>Gossypium</taxon>
    </lineage>
</organism>
<keyword evidence="4" id="KW-1185">Reference proteome</keyword>
<feature type="signal peptide" evidence="2">
    <location>
        <begin position="1"/>
        <end position="21"/>
    </location>
</feature>
<evidence type="ECO:0000256" key="2">
    <source>
        <dbReference type="SAM" id="SignalP"/>
    </source>
</evidence>
<dbReference type="Gene3D" id="3.60.10.10">
    <property type="entry name" value="Endonuclease/exonuclease/phosphatase"/>
    <property type="match status" value="1"/>
</dbReference>
<evidence type="ECO:0000313" key="4">
    <source>
        <dbReference type="Proteomes" id="UP000325315"/>
    </source>
</evidence>
<accession>A0A5B6X1E6</accession>
<proteinExistence type="predicted"/>
<evidence type="ECO:0000313" key="3">
    <source>
        <dbReference type="EMBL" id="KAA3487553.1"/>
    </source>
</evidence>
<evidence type="ECO:0000256" key="1">
    <source>
        <dbReference type="SAM" id="MobiDB-lite"/>
    </source>
</evidence>
<name>A0A5B6X1E6_9ROSI</name>
<dbReference type="Proteomes" id="UP000325315">
    <property type="component" value="Unassembled WGS sequence"/>
</dbReference>
<keyword evidence="3" id="KW-0808">Transferase</keyword>
<dbReference type="OrthoDB" id="1001887at2759"/>
<feature type="region of interest" description="Disordered" evidence="1">
    <location>
        <begin position="74"/>
        <end position="101"/>
    </location>
</feature>
<comment type="caution">
    <text evidence="3">The sequence shown here is derived from an EMBL/GenBank/DDBJ whole genome shotgun (WGS) entry which is preliminary data.</text>
</comment>
<gene>
    <name evidence="3" type="ORF">EPI10_031370</name>
</gene>
<feature type="chain" id="PRO_5023057262" evidence="2">
    <location>
        <begin position="22"/>
        <end position="479"/>
    </location>
</feature>
<dbReference type="EMBL" id="SMMG02000001">
    <property type="protein sequence ID" value="KAA3487553.1"/>
    <property type="molecule type" value="Genomic_DNA"/>
</dbReference>